<accession>A0A7Z0C309</accession>
<name>A0A7Z0C309_9ACTN</name>
<protein>
    <submittedName>
        <fullName evidence="1">Membrane-associated phospholipid phosphatase</fullName>
    </submittedName>
</protein>
<reference evidence="1 2" key="1">
    <citation type="submission" date="2020-07" db="EMBL/GenBank/DDBJ databases">
        <title>Sequencing the genomes of 1000 actinobacteria strains.</title>
        <authorList>
            <person name="Klenk H.-P."/>
        </authorList>
    </citation>
    <scope>NUCLEOTIDE SEQUENCE [LARGE SCALE GENOMIC DNA]</scope>
    <source>
        <strain evidence="1 2">DSM 18248</strain>
    </source>
</reference>
<evidence type="ECO:0000313" key="2">
    <source>
        <dbReference type="Proteomes" id="UP000537326"/>
    </source>
</evidence>
<proteinExistence type="predicted"/>
<keyword evidence="2" id="KW-1185">Reference proteome</keyword>
<gene>
    <name evidence="1" type="ORF">BKA05_002143</name>
</gene>
<organism evidence="1 2">
    <name type="scientific">Nocardioides marinus</name>
    <dbReference type="NCBI Taxonomy" id="374514"/>
    <lineage>
        <taxon>Bacteria</taxon>
        <taxon>Bacillati</taxon>
        <taxon>Actinomycetota</taxon>
        <taxon>Actinomycetes</taxon>
        <taxon>Propionibacteriales</taxon>
        <taxon>Nocardioidaceae</taxon>
        <taxon>Nocardioides</taxon>
    </lineage>
</organism>
<comment type="caution">
    <text evidence="1">The sequence shown here is derived from an EMBL/GenBank/DDBJ whole genome shotgun (WGS) entry which is preliminary data.</text>
</comment>
<evidence type="ECO:0000313" key="1">
    <source>
        <dbReference type="EMBL" id="NYI10628.1"/>
    </source>
</evidence>
<sequence>MCIALVYFAEHYVVDLLAGALLAAGVHHVLGRWERRSA</sequence>
<dbReference type="EMBL" id="JACBZI010000001">
    <property type="protein sequence ID" value="NYI10628.1"/>
    <property type="molecule type" value="Genomic_DNA"/>
</dbReference>
<dbReference type="AlphaFoldDB" id="A0A7Z0C309"/>
<dbReference type="Proteomes" id="UP000537326">
    <property type="component" value="Unassembled WGS sequence"/>
</dbReference>